<keyword evidence="1" id="KW-0547">Nucleotide-binding</keyword>
<proteinExistence type="predicted"/>
<evidence type="ECO:0000313" key="4">
    <source>
        <dbReference type="EMBL" id="MDR5690613.1"/>
    </source>
</evidence>
<dbReference type="Pfam" id="PF00005">
    <property type="entry name" value="ABC_tran"/>
    <property type="match status" value="1"/>
</dbReference>
<keyword evidence="5" id="KW-1185">Reference proteome</keyword>
<reference evidence="5" key="1">
    <citation type="submission" date="2023-07" db="EMBL/GenBank/DDBJ databases">
        <title>Description of three actinobacteria isolated from air of manufacturing shop in a pharmaceutical factory.</title>
        <authorList>
            <person name="Zhang D.-F."/>
        </authorList>
    </citation>
    <scope>NUCLEOTIDE SEQUENCE [LARGE SCALE GENOMIC DNA]</scope>
    <source>
        <strain evidence="5">CCTCC AB 2011122</strain>
    </source>
</reference>
<dbReference type="PANTHER" id="PTHR43038">
    <property type="entry name" value="ATP-BINDING CASSETTE, SUB-FAMILY H, MEMBER 1"/>
    <property type="match status" value="1"/>
</dbReference>
<feature type="domain" description="ABC transporter" evidence="3">
    <location>
        <begin position="15"/>
        <end position="221"/>
    </location>
</feature>
<sequence>MSASSSGPLLSDHVLSASQVSKAYRQGVWPFRRRNQVLDGAAVTLHRGEVLGLVGENGSGKSTLMQILVGLLTPDAGEVDLRGSLGYCPQRPVVFDRLTCDEHFELFGVAYGLTREERRRSQAELYEELDFARYAGMRADRLSGGTLAKLNLALAMLPDPDILMLDEPYAGFDWDTYVRFWDLMGRRRASGRAVLVISHFIADEERFDRIVQLTAGKAVEK</sequence>
<evidence type="ECO:0000259" key="3">
    <source>
        <dbReference type="PROSITE" id="PS50893"/>
    </source>
</evidence>
<dbReference type="GO" id="GO:0005524">
    <property type="term" value="F:ATP binding"/>
    <property type="evidence" value="ECO:0007669"/>
    <property type="project" value="UniProtKB-KW"/>
</dbReference>
<dbReference type="PROSITE" id="PS50893">
    <property type="entry name" value="ABC_TRANSPORTER_2"/>
    <property type="match status" value="1"/>
</dbReference>
<dbReference type="InterPro" id="IPR003439">
    <property type="entry name" value="ABC_transporter-like_ATP-bd"/>
</dbReference>
<evidence type="ECO:0000256" key="2">
    <source>
        <dbReference type="ARBA" id="ARBA00022840"/>
    </source>
</evidence>
<accession>A0ABU1FFS4</accession>
<organism evidence="4 5">
    <name type="scientific">Agromyces indicus</name>
    <dbReference type="NCBI Taxonomy" id="758919"/>
    <lineage>
        <taxon>Bacteria</taxon>
        <taxon>Bacillati</taxon>
        <taxon>Actinomycetota</taxon>
        <taxon>Actinomycetes</taxon>
        <taxon>Micrococcales</taxon>
        <taxon>Microbacteriaceae</taxon>
        <taxon>Agromyces</taxon>
    </lineage>
</organism>
<name>A0ABU1FFS4_9MICO</name>
<dbReference type="InterPro" id="IPR003593">
    <property type="entry name" value="AAA+_ATPase"/>
</dbReference>
<dbReference type="RefSeq" id="WP_310519346.1">
    <property type="nucleotide sequence ID" value="NZ_BAABBS010000001.1"/>
</dbReference>
<dbReference type="Gene3D" id="3.40.50.300">
    <property type="entry name" value="P-loop containing nucleotide triphosphate hydrolases"/>
    <property type="match status" value="1"/>
</dbReference>
<dbReference type="CDD" id="cd03230">
    <property type="entry name" value="ABC_DR_subfamily_A"/>
    <property type="match status" value="1"/>
</dbReference>
<evidence type="ECO:0000256" key="1">
    <source>
        <dbReference type="ARBA" id="ARBA00022741"/>
    </source>
</evidence>
<dbReference type="SMART" id="SM00382">
    <property type="entry name" value="AAA"/>
    <property type="match status" value="1"/>
</dbReference>
<evidence type="ECO:0000313" key="5">
    <source>
        <dbReference type="Proteomes" id="UP001260072"/>
    </source>
</evidence>
<dbReference type="InterPro" id="IPR027417">
    <property type="entry name" value="P-loop_NTPase"/>
</dbReference>
<dbReference type="SUPFAM" id="SSF52540">
    <property type="entry name" value="P-loop containing nucleoside triphosphate hydrolases"/>
    <property type="match status" value="1"/>
</dbReference>
<dbReference type="Proteomes" id="UP001260072">
    <property type="component" value="Unassembled WGS sequence"/>
</dbReference>
<gene>
    <name evidence="4" type="ORF">RH861_00890</name>
</gene>
<keyword evidence="2 4" id="KW-0067">ATP-binding</keyword>
<dbReference type="EMBL" id="JAVKGS010000001">
    <property type="protein sequence ID" value="MDR5690613.1"/>
    <property type="molecule type" value="Genomic_DNA"/>
</dbReference>
<protein>
    <submittedName>
        <fullName evidence="4">ABC transporter ATP-binding protein</fullName>
    </submittedName>
</protein>
<dbReference type="PANTHER" id="PTHR43038:SF7">
    <property type="entry name" value="ABC TRANSPORT SYSTEM ATP-BINDING PROTEIN"/>
    <property type="match status" value="1"/>
</dbReference>
<comment type="caution">
    <text evidence="4">The sequence shown here is derived from an EMBL/GenBank/DDBJ whole genome shotgun (WGS) entry which is preliminary data.</text>
</comment>